<dbReference type="Proteomes" id="UP000326757">
    <property type="component" value="Unassembled WGS sequence"/>
</dbReference>
<organism evidence="2 3">
    <name type="scientific">Monilinia laxa</name>
    <name type="common">Brown rot fungus</name>
    <name type="synonym">Sclerotinia laxa</name>
    <dbReference type="NCBI Taxonomy" id="61186"/>
    <lineage>
        <taxon>Eukaryota</taxon>
        <taxon>Fungi</taxon>
        <taxon>Dikarya</taxon>
        <taxon>Ascomycota</taxon>
        <taxon>Pezizomycotina</taxon>
        <taxon>Leotiomycetes</taxon>
        <taxon>Helotiales</taxon>
        <taxon>Sclerotiniaceae</taxon>
        <taxon>Monilinia</taxon>
    </lineage>
</organism>
<dbReference type="OrthoDB" id="3642826at2759"/>
<feature type="transmembrane region" description="Helical" evidence="1">
    <location>
        <begin position="24"/>
        <end position="42"/>
    </location>
</feature>
<dbReference type="EMBL" id="VIGI01000006">
    <property type="protein sequence ID" value="KAB8299071.1"/>
    <property type="molecule type" value="Genomic_DNA"/>
</dbReference>
<dbReference type="AlphaFoldDB" id="A0A5N6K9D7"/>
<evidence type="ECO:0000313" key="3">
    <source>
        <dbReference type="Proteomes" id="UP000326757"/>
    </source>
</evidence>
<comment type="caution">
    <text evidence="2">The sequence shown here is derived from an EMBL/GenBank/DDBJ whole genome shotgun (WGS) entry which is preliminary data.</text>
</comment>
<evidence type="ECO:0000256" key="1">
    <source>
        <dbReference type="SAM" id="Phobius"/>
    </source>
</evidence>
<proteinExistence type="predicted"/>
<keyword evidence="1" id="KW-0472">Membrane</keyword>
<evidence type="ECO:0000313" key="2">
    <source>
        <dbReference type="EMBL" id="KAB8299071.1"/>
    </source>
</evidence>
<accession>A0A5N6K9D7</accession>
<protein>
    <submittedName>
        <fullName evidence="2">Uncharacterized protein</fullName>
    </submittedName>
</protein>
<keyword evidence="1" id="KW-1133">Transmembrane helix</keyword>
<sequence>MQIDNDVILCAVEQRVLLGLGGPILHFLILFLSFFHISFFLYHYYITCIHRYVQLAFYIYIISFYMTDQRVEESLGRDRIVLGDN</sequence>
<keyword evidence="1" id="KW-0812">Transmembrane</keyword>
<reference evidence="2 3" key="1">
    <citation type="submission" date="2019-06" db="EMBL/GenBank/DDBJ databases">
        <title>Genome Sequence of the Brown Rot Fungal Pathogen Monilinia laxa.</title>
        <authorList>
            <person name="De Miccolis Angelini R.M."/>
            <person name="Landi L."/>
            <person name="Abate D."/>
            <person name="Pollastro S."/>
            <person name="Romanazzi G."/>
            <person name="Faretra F."/>
        </authorList>
    </citation>
    <scope>NUCLEOTIDE SEQUENCE [LARGE SCALE GENOMIC DNA]</scope>
    <source>
        <strain evidence="2 3">Mlax316</strain>
    </source>
</reference>
<keyword evidence="3" id="KW-1185">Reference proteome</keyword>
<gene>
    <name evidence="2" type="ORF">EYC80_001195</name>
</gene>
<name>A0A5N6K9D7_MONLA</name>